<dbReference type="SMART" id="SM00849">
    <property type="entry name" value="Lactamase_B"/>
    <property type="match status" value="1"/>
</dbReference>
<sequence length="218" mass="22176">MTTMTFLGHSCVRLDRDGQSLVIDPGGFSAPDALDGATGVLVTHEHADHVDPGALQAALATVPGLEVWGPAAVVDLLTAAGVDAARLHAVAPGDTADVVGFSVTALGGQHAVIHPDIPRIHNLAYLVDGTLLHPGDSFTPAPADATVEVLLLPAAAPWLKISEAVDYARSVGASTVVPIHTGIYNDNGIGLVDRVLGGLVGEGYRRLAPGETLDVSGG</sequence>
<evidence type="ECO:0000313" key="2">
    <source>
        <dbReference type="EMBL" id="MBD7918519.1"/>
    </source>
</evidence>
<evidence type="ECO:0000259" key="1">
    <source>
        <dbReference type="SMART" id="SM00849"/>
    </source>
</evidence>
<dbReference type="Gene3D" id="3.60.15.10">
    <property type="entry name" value="Ribonuclease Z/Hydroxyacylglutathione hydrolase-like"/>
    <property type="match status" value="1"/>
</dbReference>
<comment type="caution">
    <text evidence="2">The sequence shown here is derived from an EMBL/GenBank/DDBJ whole genome shotgun (WGS) entry which is preliminary data.</text>
</comment>
<evidence type="ECO:0000313" key="3">
    <source>
        <dbReference type="Proteomes" id="UP000604241"/>
    </source>
</evidence>
<accession>A0ABR8QE00</accession>
<gene>
    <name evidence="2" type="ORF">H9657_09550</name>
</gene>
<name>A0ABR8QE00_9CELL</name>
<dbReference type="PANTHER" id="PTHR43546:SF3">
    <property type="entry name" value="UPF0173 METAL-DEPENDENT HYDROLASE MJ1163"/>
    <property type="match status" value="1"/>
</dbReference>
<reference evidence="2 3" key="1">
    <citation type="submission" date="2020-08" db="EMBL/GenBank/DDBJ databases">
        <title>A Genomic Blueprint of the Chicken Gut Microbiome.</title>
        <authorList>
            <person name="Gilroy R."/>
            <person name="Ravi A."/>
            <person name="Getino M."/>
            <person name="Pursley I."/>
            <person name="Horton D.L."/>
            <person name="Alikhan N.-F."/>
            <person name="Baker D."/>
            <person name="Gharbi K."/>
            <person name="Hall N."/>
            <person name="Watson M."/>
            <person name="Adriaenssens E.M."/>
            <person name="Foster-Nyarko E."/>
            <person name="Jarju S."/>
            <person name="Secka A."/>
            <person name="Antonio M."/>
            <person name="Oren A."/>
            <person name="Chaudhuri R."/>
            <person name="La Ragione R.M."/>
            <person name="Hildebrand F."/>
            <person name="Pallen M.J."/>
        </authorList>
    </citation>
    <scope>NUCLEOTIDE SEQUENCE [LARGE SCALE GENOMIC DNA]</scope>
    <source>
        <strain evidence="2 3">Sa3CUA2</strain>
    </source>
</reference>
<protein>
    <submittedName>
        <fullName evidence="2">MBL fold metallo-hydrolase</fullName>
    </submittedName>
</protein>
<dbReference type="PANTHER" id="PTHR43546">
    <property type="entry name" value="UPF0173 METAL-DEPENDENT HYDROLASE MJ1163-RELATED"/>
    <property type="match status" value="1"/>
</dbReference>
<dbReference type="RefSeq" id="WP_191782757.1">
    <property type="nucleotide sequence ID" value="NZ_JACSQV010000007.1"/>
</dbReference>
<dbReference type="Pfam" id="PF13483">
    <property type="entry name" value="Lactamase_B_3"/>
    <property type="match status" value="1"/>
</dbReference>
<dbReference type="InterPro" id="IPR001279">
    <property type="entry name" value="Metallo-B-lactamas"/>
</dbReference>
<organism evidence="2 3">
    <name type="scientific">Cellulomonas avistercoris</name>
    <dbReference type="NCBI Taxonomy" id="2762242"/>
    <lineage>
        <taxon>Bacteria</taxon>
        <taxon>Bacillati</taxon>
        <taxon>Actinomycetota</taxon>
        <taxon>Actinomycetes</taxon>
        <taxon>Micrococcales</taxon>
        <taxon>Cellulomonadaceae</taxon>
        <taxon>Cellulomonas</taxon>
    </lineage>
</organism>
<proteinExistence type="predicted"/>
<feature type="domain" description="Metallo-beta-lactamase" evidence="1">
    <location>
        <begin position="8"/>
        <end position="180"/>
    </location>
</feature>
<dbReference type="InterPro" id="IPR036866">
    <property type="entry name" value="RibonucZ/Hydroxyglut_hydro"/>
</dbReference>
<dbReference type="SUPFAM" id="SSF56281">
    <property type="entry name" value="Metallo-hydrolase/oxidoreductase"/>
    <property type="match status" value="1"/>
</dbReference>
<dbReference type="Proteomes" id="UP000604241">
    <property type="component" value="Unassembled WGS sequence"/>
</dbReference>
<dbReference type="EMBL" id="JACSQV010000007">
    <property type="protein sequence ID" value="MBD7918519.1"/>
    <property type="molecule type" value="Genomic_DNA"/>
</dbReference>
<dbReference type="InterPro" id="IPR050114">
    <property type="entry name" value="UPF0173_UPF0282_UlaG_hydrolase"/>
</dbReference>
<keyword evidence="3" id="KW-1185">Reference proteome</keyword>